<evidence type="ECO:0000313" key="1">
    <source>
        <dbReference type="Proteomes" id="UP000887565"/>
    </source>
</evidence>
<sequence>MKLRREFNATRPGLEKSYQAMYASCQARAAGLAYQLAKGGLEDKKDPEPTYTNIQVWKKEVDNTNPRIRFWEVIDKKKVKDIMDVKRGLKSSKTGYKVCQP</sequence>
<accession>A0A915IF24</accession>
<name>A0A915IF24_ROMCU</name>
<reference evidence="2" key="1">
    <citation type="submission" date="2022-11" db="UniProtKB">
        <authorList>
            <consortium name="WormBaseParasite"/>
        </authorList>
    </citation>
    <scope>IDENTIFICATION</scope>
</reference>
<evidence type="ECO:0000313" key="2">
    <source>
        <dbReference type="WBParaSite" id="nRc.2.0.1.t12791-RA"/>
    </source>
</evidence>
<keyword evidence="1" id="KW-1185">Reference proteome</keyword>
<protein>
    <submittedName>
        <fullName evidence="2">Uncharacterized protein</fullName>
    </submittedName>
</protein>
<proteinExistence type="predicted"/>
<dbReference type="AlphaFoldDB" id="A0A915IF24"/>
<dbReference type="WBParaSite" id="nRc.2.0.1.t12791-RA">
    <property type="protein sequence ID" value="nRc.2.0.1.t12791-RA"/>
    <property type="gene ID" value="nRc.2.0.1.g12791"/>
</dbReference>
<organism evidence="1 2">
    <name type="scientific">Romanomermis culicivorax</name>
    <name type="common">Nematode worm</name>
    <dbReference type="NCBI Taxonomy" id="13658"/>
    <lineage>
        <taxon>Eukaryota</taxon>
        <taxon>Metazoa</taxon>
        <taxon>Ecdysozoa</taxon>
        <taxon>Nematoda</taxon>
        <taxon>Enoplea</taxon>
        <taxon>Dorylaimia</taxon>
        <taxon>Mermithida</taxon>
        <taxon>Mermithoidea</taxon>
        <taxon>Mermithidae</taxon>
        <taxon>Romanomermis</taxon>
    </lineage>
</organism>
<dbReference type="Proteomes" id="UP000887565">
    <property type="component" value="Unplaced"/>
</dbReference>